<dbReference type="Pfam" id="PF12854">
    <property type="entry name" value="PPR_1"/>
    <property type="match status" value="1"/>
</dbReference>
<sequence>MALFSSLRSRSILQLRKYSSSPSSILSPDSKTILSSKQKSRAALSLLKSEKNPEKILDICRAASLTPESHLDRICFSIAVSKLSESNYFEGIRVFLEELKKRPDLQNERFVSHSIVLYGQAGMIQNAITTFEQMEQLGIQRTVKSLNSLLFSCILAKKHNEVKRIFTDFPSTYNIEPDTDTYNTVIKAFCEAGESSSGYSVVSEMGRKNCKPNTTTFNNMIAGFYKEQKTEDVGKVLNLMKEHGITPGLSTYNIRIQSLCKLGRSFEAKALLDGMREKGTHPNSTTYATLIHGFCREGKLEDAKKLFKTMVTQGGKPDTGCYFTLIYFLCQGGDYETALQISKECMEKNWVPNFTTMKSLVEGLVSIAKVEEAKELVAQIKEKFPKNADLWKETEEKLSQ</sequence>
<evidence type="ECO:0000256" key="1">
    <source>
        <dbReference type="ARBA" id="ARBA00007626"/>
    </source>
</evidence>
<evidence type="ECO:0000313" key="4">
    <source>
        <dbReference type="EMBL" id="KMS96737.1"/>
    </source>
</evidence>
<dbReference type="InterPro" id="IPR050667">
    <property type="entry name" value="PPR-containing_protein"/>
</dbReference>
<dbReference type="OrthoDB" id="185373at2759"/>
<dbReference type="InterPro" id="IPR011990">
    <property type="entry name" value="TPR-like_helical_dom_sf"/>
</dbReference>
<dbReference type="EMBL" id="KQ090362">
    <property type="protein sequence ID" value="KMS96737.1"/>
    <property type="molecule type" value="Genomic_DNA"/>
</dbReference>
<dbReference type="OMA" id="DSDCYFT"/>
<dbReference type="SUPFAM" id="SSF48452">
    <property type="entry name" value="TPR-like"/>
    <property type="match status" value="1"/>
</dbReference>
<dbReference type="Pfam" id="PF13041">
    <property type="entry name" value="PPR_2"/>
    <property type="match status" value="1"/>
</dbReference>
<dbReference type="AlphaFoldDB" id="A0A7G2RM88"/>
<dbReference type="FunFam" id="1.25.40.10:FF:002935">
    <property type="entry name" value="Pentatricopeptide repeat-containing protein At1g61870, mitochondrial"/>
    <property type="match status" value="1"/>
</dbReference>
<dbReference type="Proteomes" id="UP000035740">
    <property type="component" value="Unassembled WGS sequence"/>
</dbReference>
<feature type="repeat" description="PPR" evidence="3">
    <location>
        <begin position="283"/>
        <end position="317"/>
    </location>
</feature>
<organism evidence="4 5">
    <name type="scientific">Beta vulgaris subsp. vulgaris</name>
    <name type="common">Beet</name>
    <dbReference type="NCBI Taxonomy" id="3555"/>
    <lineage>
        <taxon>Eukaryota</taxon>
        <taxon>Viridiplantae</taxon>
        <taxon>Streptophyta</taxon>
        <taxon>Embryophyta</taxon>
        <taxon>Tracheophyta</taxon>
        <taxon>Spermatophyta</taxon>
        <taxon>Magnoliopsida</taxon>
        <taxon>eudicotyledons</taxon>
        <taxon>Gunneridae</taxon>
        <taxon>Pentapetalae</taxon>
        <taxon>Caryophyllales</taxon>
        <taxon>Chenopodiaceae</taxon>
        <taxon>Betoideae</taxon>
        <taxon>Beta</taxon>
    </lineage>
</organism>
<dbReference type="PANTHER" id="PTHR47939">
    <property type="entry name" value="MEMBRANE-ASSOCIATED SALT-INDUCIBLE PROTEIN-LIKE"/>
    <property type="match status" value="1"/>
</dbReference>
<dbReference type="InterPro" id="IPR002885">
    <property type="entry name" value="PPR_rpt"/>
</dbReference>
<dbReference type="NCBIfam" id="TIGR00756">
    <property type="entry name" value="PPR"/>
    <property type="match status" value="4"/>
</dbReference>
<feature type="repeat" description="PPR" evidence="3">
    <location>
        <begin position="248"/>
        <end position="282"/>
    </location>
</feature>
<evidence type="ECO:0000256" key="3">
    <source>
        <dbReference type="PROSITE-ProRule" id="PRU00708"/>
    </source>
</evidence>
<reference evidence="4 5" key="1">
    <citation type="journal article" date="2014" name="Nature">
        <title>The genome of the recently domesticated crop plant sugar beet (Beta vulgaris).</title>
        <authorList>
            <person name="Dohm J.C."/>
            <person name="Minoche A.E."/>
            <person name="Holtgrawe D."/>
            <person name="Capella-Gutierrez S."/>
            <person name="Zakrzewski F."/>
            <person name="Tafer H."/>
            <person name="Rupp O."/>
            <person name="Sorensen T.R."/>
            <person name="Stracke R."/>
            <person name="Reinhardt R."/>
            <person name="Goesmann A."/>
            <person name="Kraft T."/>
            <person name="Schulz B."/>
            <person name="Stadler P.F."/>
            <person name="Schmidt T."/>
            <person name="Gabaldon T."/>
            <person name="Lehrach H."/>
            <person name="Weisshaar B."/>
            <person name="Himmelbauer H."/>
        </authorList>
    </citation>
    <scope>NUCLEOTIDE SEQUENCE [LARGE SCALE GENOMIC DNA]</scope>
    <source>
        <tissue evidence="4">Taproot</tissue>
    </source>
</reference>
<evidence type="ECO:0000313" key="5">
    <source>
        <dbReference type="Proteomes" id="UP000035740"/>
    </source>
</evidence>
<feature type="repeat" description="PPR" evidence="3">
    <location>
        <begin position="318"/>
        <end position="352"/>
    </location>
</feature>
<name>A0A7G2RM88_BETVV</name>
<evidence type="ECO:0008006" key="6">
    <source>
        <dbReference type="Google" id="ProtNLM"/>
    </source>
</evidence>
<feature type="repeat" description="PPR" evidence="3">
    <location>
        <begin position="178"/>
        <end position="212"/>
    </location>
</feature>
<keyword evidence="2" id="KW-0677">Repeat</keyword>
<gene>
    <name evidence="4" type="ORF">BVRB_8g200420</name>
</gene>
<comment type="caution">
    <text evidence="4">The sequence shown here is derived from an EMBL/GenBank/DDBJ whole genome shotgun (WGS) entry which is preliminary data.</text>
</comment>
<feature type="repeat" description="PPR" evidence="3">
    <location>
        <begin position="213"/>
        <end position="247"/>
    </location>
</feature>
<dbReference type="Gene3D" id="1.25.40.10">
    <property type="entry name" value="Tetratricopeptide repeat domain"/>
    <property type="match status" value="3"/>
</dbReference>
<protein>
    <recommendedName>
        <fullName evidence="6">Pentacotripeptide-repeat region of PRORP domain-containing protein</fullName>
    </recommendedName>
</protein>
<dbReference type="Gramene" id="KMS96737">
    <property type="protein sequence ID" value="KMS96737"/>
    <property type="gene ID" value="BVRB_8g200420"/>
</dbReference>
<comment type="similarity">
    <text evidence="1">Belongs to the PPR family. P subfamily.</text>
</comment>
<dbReference type="Pfam" id="PF01535">
    <property type="entry name" value="PPR"/>
    <property type="match status" value="1"/>
</dbReference>
<accession>A0A7G2RM88</accession>
<evidence type="ECO:0000256" key="2">
    <source>
        <dbReference type="ARBA" id="ARBA00022737"/>
    </source>
</evidence>
<dbReference type="PROSITE" id="PS51375">
    <property type="entry name" value="PPR"/>
    <property type="match status" value="5"/>
</dbReference>
<dbReference type="PANTHER" id="PTHR47939:SF9">
    <property type="entry name" value="(WILD MALAYSIAN BANANA) HYPOTHETICAL PROTEIN"/>
    <property type="match status" value="1"/>
</dbReference>
<keyword evidence="5" id="KW-1185">Reference proteome</keyword>
<proteinExistence type="inferred from homology"/>